<dbReference type="AlphaFoldDB" id="A0A139AM71"/>
<name>A0A139AM71_GONPJ</name>
<reference evidence="1 2" key="1">
    <citation type="journal article" date="2015" name="Genome Biol. Evol.">
        <title>Phylogenomic analyses indicate that early fungi evolved digesting cell walls of algal ancestors of land plants.</title>
        <authorList>
            <person name="Chang Y."/>
            <person name="Wang S."/>
            <person name="Sekimoto S."/>
            <person name="Aerts A.L."/>
            <person name="Choi C."/>
            <person name="Clum A."/>
            <person name="LaButti K.M."/>
            <person name="Lindquist E.A."/>
            <person name="Yee Ngan C."/>
            <person name="Ohm R.A."/>
            <person name="Salamov A.A."/>
            <person name="Grigoriev I.V."/>
            <person name="Spatafora J.W."/>
            <person name="Berbee M.L."/>
        </authorList>
    </citation>
    <scope>NUCLEOTIDE SEQUENCE [LARGE SCALE GENOMIC DNA]</scope>
    <source>
        <strain evidence="1 2">JEL478</strain>
    </source>
</reference>
<keyword evidence="2" id="KW-1185">Reference proteome</keyword>
<sequence>MDPAACLFVADSFTSVGTASWMASCLGYVVSTLGRMIPPKSHQRVMLRQTEHETETRRSHQPPPCILRHAEPPRVLCCYRSACARRHRRATTRVKSWLHICNTSTRYPTRCSRQRISGRREIINLSKSPFTPPPPPPNLAQHSYHFPPPPFSALIPLPLGSTATPRLPEPSSALAQNHCRRLSSPITHYPSPTDARTVSNTPPAIPVPHALRPLAPLPTFPRAAIVHFTLVTKIQCPVSQQGF</sequence>
<accession>A0A139AM71</accession>
<evidence type="ECO:0000313" key="2">
    <source>
        <dbReference type="Proteomes" id="UP000070544"/>
    </source>
</evidence>
<proteinExistence type="predicted"/>
<evidence type="ECO:0000313" key="1">
    <source>
        <dbReference type="EMBL" id="KXS17849.1"/>
    </source>
</evidence>
<organism evidence="1 2">
    <name type="scientific">Gonapodya prolifera (strain JEL478)</name>
    <name type="common">Monoblepharis prolifera</name>
    <dbReference type="NCBI Taxonomy" id="1344416"/>
    <lineage>
        <taxon>Eukaryota</taxon>
        <taxon>Fungi</taxon>
        <taxon>Fungi incertae sedis</taxon>
        <taxon>Chytridiomycota</taxon>
        <taxon>Chytridiomycota incertae sedis</taxon>
        <taxon>Monoblepharidomycetes</taxon>
        <taxon>Monoblepharidales</taxon>
        <taxon>Gonapodyaceae</taxon>
        <taxon>Gonapodya</taxon>
    </lineage>
</organism>
<protein>
    <submittedName>
        <fullName evidence="1">Uncharacterized protein</fullName>
    </submittedName>
</protein>
<dbReference type="Proteomes" id="UP000070544">
    <property type="component" value="Unassembled WGS sequence"/>
</dbReference>
<gene>
    <name evidence="1" type="ORF">M427DRAFT_233876</name>
</gene>
<dbReference type="EMBL" id="KQ965744">
    <property type="protein sequence ID" value="KXS17849.1"/>
    <property type="molecule type" value="Genomic_DNA"/>
</dbReference>